<evidence type="ECO:0000313" key="8">
    <source>
        <dbReference type="Proteomes" id="UP001140206"/>
    </source>
</evidence>
<keyword evidence="8" id="KW-1185">Reference proteome</keyword>
<dbReference type="Pfam" id="PF08263">
    <property type="entry name" value="LRRNT_2"/>
    <property type="match status" value="1"/>
</dbReference>
<dbReference type="Pfam" id="PF13855">
    <property type="entry name" value="LRR_8"/>
    <property type="match status" value="1"/>
</dbReference>
<gene>
    <name evidence="7" type="ORF">LUZ62_066799</name>
</gene>
<feature type="domain" description="Leucine-rich repeat-containing N-terminal plant-type" evidence="6">
    <location>
        <begin position="23"/>
        <end position="58"/>
    </location>
</feature>
<feature type="signal peptide" evidence="5">
    <location>
        <begin position="1"/>
        <end position="22"/>
    </location>
</feature>
<dbReference type="Pfam" id="PF00560">
    <property type="entry name" value="LRR_1"/>
    <property type="match status" value="2"/>
</dbReference>
<reference evidence="7" key="1">
    <citation type="submission" date="2022-08" db="EMBL/GenBank/DDBJ databases">
        <authorList>
            <person name="Marques A."/>
        </authorList>
    </citation>
    <scope>NUCLEOTIDE SEQUENCE</scope>
    <source>
        <strain evidence="7">RhyPub2mFocal</strain>
        <tissue evidence="7">Leaves</tissue>
    </source>
</reference>
<accession>A0AAV8EMV0</accession>
<dbReference type="PANTHER" id="PTHR48054">
    <property type="entry name" value="RECEPTOR KINASE-LIKE PROTEIN XA21"/>
    <property type="match status" value="1"/>
</dbReference>
<dbReference type="InterPro" id="IPR052592">
    <property type="entry name" value="LRR-RLK"/>
</dbReference>
<dbReference type="InterPro" id="IPR001611">
    <property type="entry name" value="Leu-rich_rpt"/>
</dbReference>
<dbReference type="Proteomes" id="UP001140206">
    <property type="component" value="Chromosome 3"/>
</dbReference>
<keyword evidence="7" id="KW-0808">Transferase</keyword>
<keyword evidence="2 5" id="KW-0732">Signal</keyword>
<dbReference type="FunFam" id="3.80.10.10:FF:000041">
    <property type="entry name" value="LRR receptor-like serine/threonine-protein kinase ERECTA"/>
    <property type="match status" value="1"/>
</dbReference>
<evidence type="ECO:0000256" key="5">
    <source>
        <dbReference type="SAM" id="SignalP"/>
    </source>
</evidence>
<keyword evidence="4" id="KW-0325">Glycoprotein</keyword>
<keyword evidence="1" id="KW-0433">Leucine-rich repeat</keyword>
<dbReference type="GO" id="GO:0016301">
    <property type="term" value="F:kinase activity"/>
    <property type="evidence" value="ECO:0007669"/>
    <property type="project" value="UniProtKB-KW"/>
</dbReference>
<evidence type="ECO:0000256" key="2">
    <source>
        <dbReference type="ARBA" id="ARBA00022729"/>
    </source>
</evidence>
<evidence type="ECO:0000256" key="4">
    <source>
        <dbReference type="ARBA" id="ARBA00023180"/>
    </source>
</evidence>
<evidence type="ECO:0000256" key="3">
    <source>
        <dbReference type="ARBA" id="ARBA00022737"/>
    </source>
</evidence>
<dbReference type="InterPro" id="IPR032675">
    <property type="entry name" value="LRR_dom_sf"/>
</dbReference>
<evidence type="ECO:0000313" key="7">
    <source>
        <dbReference type="EMBL" id="KAJ4782542.1"/>
    </source>
</evidence>
<proteinExistence type="predicted"/>
<name>A0AAV8EMV0_9POAL</name>
<dbReference type="EMBL" id="JAMFTS010000003">
    <property type="protein sequence ID" value="KAJ4782542.1"/>
    <property type="molecule type" value="Genomic_DNA"/>
</dbReference>
<dbReference type="InterPro" id="IPR013210">
    <property type="entry name" value="LRR_N_plant-typ"/>
</dbReference>
<dbReference type="Gene3D" id="3.80.10.10">
    <property type="entry name" value="Ribonuclease Inhibitor"/>
    <property type="match status" value="2"/>
</dbReference>
<evidence type="ECO:0000256" key="1">
    <source>
        <dbReference type="ARBA" id="ARBA00022614"/>
    </source>
</evidence>
<organism evidence="7 8">
    <name type="scientific">Rhynchospora pubera</name>
    <dbReference type="NCBI Taxonomy" id="906938"/>
    <lineage>
        <taxon>Eukaryota</taxon>
        <taxon>Viridiplantae</taxon>
        <taxon>Streptophyta</taxon>
        <taxon>Embryophyta</taxon>
        <taxon>Tracheophyta</taxon>
        <taxon>Spermatophyta</taxon>
        <taxon>Magnoliopsida</taxon>
        <taxon>Liliopsida</taxon>
        <taxon>Poales</taxon>
        <taxon>Cyperaceae</taxon>
        <taxon>Cyperoideae</taxon>
        <taxon>Rhynchosporeae</taxon>
        <taxon>Rhynchospora</taxon>
    </lineage>
</organism>
<evidence type="ECO:0000259" key="6">
    <source>
        <dbReference type="Pfam" id="PF08263"/>
    </source>
</evidence>
<feature type="chain" id="PRO_5043642115" evidence="5">
    <location>
        <begin position="23"/>
        <end position="272"/>
    </location>
</feature>
<dbReference type="SUPFAM" id="SSF52047">
    <property type="entry name" value="RNI-like"/>
    <property type="match status" value="1"/>
</dbReference>
<keyword evidence="7" id="KW-0418">Kinase</keyword>
<comment type="caution">
    <text evidence="7">The sequence shown here is derived from an EMBL/GenBank/DDBJ whole genome shotgun (WGS) entry which is preliminary data.</text>
</comment>
<dbReference type="PANTHER" id="PTHR48054:SF82">
    <property type="entry name" value="LRR RECEPTOR-LIKE SERINE_THREONINE-PROTEIN KINASE FLS2"/>
    <property type="match status" value="1"/>
</dbReference>
<protein>
    <submittedName>
        <fullName evidence="7">Leucine-rich receptor-like protein kinase family protein</fullName>
    </submittedName>
</protein>
<dbReference type="AlphaFoldDB" id="A0AAV8EMV0"/>
<sequence length="272" mass="29887">MVTRPLSCFLPILLFCAISAKAGDVDLLISFKNSLPDPNMLSNWNRTHAVCQFQGITCKSGHVSSLMIHDLPLTADFSLVSTYILPLPNLQTLTLHSTNITGSISKPTNCTVKLKELDIFNNGLHGSVSDAVSLADSCRSLQSLNLSDNFIGQAFHSFPSISLRIKMLDLSYNNIVSNSDIQWLFSNLGLLKYLDLSNNNIQGTIPDGLVNCTNLNWISLESNRLTGSIPNWIGRLQKLVVLVLRNNSFTGMIPPELGNCKGLDRCHKNWGG</sequence>
<keyword evidence="7" id="KW-0675">Receptor</keyword>
<keyword evidence="3" id="KW-0677">Repeat</keyword>